<evidence type="ECO:0000256" key="2">
    <source>
        <dbReference type="ARBA" id="ARBA00007362"/>
    </source>
</evidence>
<evidence type="ECO:0000256" key="5">
    <source>
        <dbReference type="ARBA" id="ARBA00023136"/>
    </source>
</evidence>
<feature type="transmembrane region" description="Helical" evidence="6">
    <location>
        <begin position="180"/>
        <end position="199"/>
    </location>
</feature>
<dbReference type="eggNOG" id="COG0697">
    <property type="taxonomic scope" value="Bacteria"/>
</dbReference>
<feature type="transmembrane region" description="Helical" evidence="6">
    <location>
        <begin position="244"/>
        <end position="261"/>
    </location>
</feature>
<dbReference type="PANTHER" id="PTHR32322:SF2">
    <property type="entry name" value="EAMA DOMAIN-CONTAINING PROTEIN"/>
    <property type="match status" value="1"/>
</dbReference>
<dbReference type="Proteomes" id="UP000007239">
    <property type="component" value="Chromosome"/>
</dbReference>
<gene>
    <name evidence="8" type="ordered locus">Thexy_0990</name>
</gene>
<dbReference type="STRING" id="858215.Thexy_0990"/>
<feature type="transmembrane region" description="Helical" evidence="6">
    <location>
        <begin position="211"/>
        <end position="232"/>
    </location>
</feature>
<proteinExistence type="inferred from homology"/>
<dbReference type="SUPFAM" id="SSF103481">
    <property type="entry name" value="Multidrug resistance efflux transporter EmrE"/>
    <property type="match status" value="2"/>
</dbReference>
<evidence type="ECO:0000259" key="7">
    <source>
        <dbReference type="Pfam" id="PF00892"/>
    </source>
</evidence>
<dbReference type="GO" id="GO:0016020">
    <property type="term" value="C:membrane"/>
    <property type="evidence" value="ECO:0007669"/>
    <property type="project" value="UniProtKB-SubCell"/>
</dbReference>
<organism evidence="8 9">
    <name type="scientific">Thermoanaerobacterium xylanolyticum (strain ATCC 49914 / DSM 7097 / LX-11)</name>
    <dbReference type="NCBI Taxonomy" id="858215"/>
    <lineage>
        <taxon>Bacteria</taxon>
        <taxon>Bacillati</taxon>
        <taxon>Bacillota</taxon>
        <taxon>Clostridia</taxon>
        <taxon>Thermoanaerobacterales</taxon>
        <taxon>Thermoanaerobacteraceae</taxon>
        <taxon>Thermoanaerobacterium</taxon>
    </lineage>
</organism>
<feature type="transmembrane region" description="Helical" evidence="6">
    <location>
        <begin position="66"/>
        <end position="88"/>
    </location>
</feature>
<evidence type="ECO:0000313" key="9">
    <source>
        <dbReference type="Proteomes" id="UP000007239"/>
    </source>
</evidence>
<protein>
    <recommendedName>
        <fullName evidence="7">EamA domain-containing protein</fullName>
    </recommendedName>
</protein>
<evidence type="ECO:0000256" key="1">
    <source>
        <dbReference type="ARBA" id="ARBA00004141"/>
    </source>
</evidence>
<name>F6BJW7_THEXL</name>
<feature type="transmembrane region" description="Helical" evidence="6">
    <location>
        <begin position="267"/>
        <end position="284"/>
    </location>
</feature>
<feature type="domain" description="EamA" evidence="7">
    <location>
        <begin position="3"/>
        <end position="138"/>
    </location>
</feature>
<accession>F6BJW7</accession>
<keyword evidence="4 6" id="KW-1133">Transmembrane helix</keyword>
<dbReference type="AlphaFoldDB" id="F6BJW7"/>
<keyword evidence="3 6" id="KW-0812">Transmembrane</keyword>
<dbReference type="EMBL" id="CP002739">
    <property type="protein sequence ID" value="AEF17024.1"/>
    <property type="molecule type" value="Genomic_DNA"/>
</dbReference>
<keyword evidence="5 6" id="KW-0472">Membrane</keyword>
<dbReference type="InterPro" id="IPR000620">
    <property type="entry name" value="EamA_dom"/>
</dbReference>
<evidence type="ECO:0000256" key="3">
    <source>
        <dbReference type="ARBA" id="ARBA00022692"/>
    </source>
</evidence>
<evidence type="ECO:0000256" key="6">
    <source>
        <dbReference type="SAM" id="Phobius"/>
    </source>
</evidence>
<comment type="similarity">
    <text evidence="2">Belongs to the EamA transporter family.</text>
</comment>
<dbReference type="InterPro" id="IPR050638">
    <property type="entry name" value="AA-Vitamin_Transporters"/>
</dbReference>
<feature type="transmembrane region" description="Helical" evidence="6">
    <location>
        <begin position="32"/>
        <end position="54"/>
    </location>
</feature>
<dbReference type="KEGG" id="txy:Thexy_0990"/>
<feature type="domain" description="EamA" evidence="7">
    <location>
        <begin position="150"/>
        <end position="283"/>
    </location>
</feature>
<feature type="transmembrane region" description="Helical" evidence="6">
    <location>
        <begin position="149"/>
        <end position="168"/>
    </location>
</feature>
<dbReference type="RefSeq" id="WP_013787769.1">
    <property type="nucleotide sequence ID" value="NC_015555.1"/>
</dbReference>
<feature type="transmembrane region" description="Helical" evidence="6">
    <location>
        <begin position="94"/>
        <end position="115"/>
    </location>
</feature>
<evidence type="ECO:0000313" key="8">
    <source>
        <dbReference type="EMBL" id="AEF17024.1"/>
    </source>
</evidence>
<dbReference type="HOGENOM" id="CLU_033863_13_0_9"/>
<comment type="subcellular location">
    <subcellularLocation>
        <location evidence="1">Membrane</location>
        <topology evidence="1">Multi-pass membrane protein</topology>
    </subcellularLocation>
</comment>
<evidence type="ECO:0000256" key="4">
    <source>
        <dbReference type="ARBA" id="ARBA00022989"/>
    </source>
</evidence>
<sequence length="301" mass="33391">MNRGYIYLIITVLFFSTYEVVGRTLTGIVNPLQINFIRFFIGGFILLPVAIKNIKSKNLHIAFKDFWLLVLIGLTNVVFSMSFLQIGINMTSASLSAVIFSSNPLFVMIAASFLLNEKLDSAKIYGLILGVIGLVIVFYKQLISGGNHITGIVFLILSSIMYGVYTVLGKKFTVKYDSVVMNSFSFIIGSLLLIPLLLYNKYPIFSLPLRAIPQMLYLTVFVTGIAYYTYFLGLSSVNTGIGSMVFFVKPILASIIAAIFLSEKITIQLVIGTIVILIGILIVQKDNIALFSNKNADEEMY</sequence>
<feature type="transmembrane region" description="Helical" evidence="6">
    <location>
        <begin position="124"/>
        <end position="143"/>
    </location>
</feature>
<dbReference type="Pfam" id="PF00892">
    <property type="entry name" value="EamA"/>
    <property type="match status" value="2"/>
</dbReference>
<reference evidence="8" key="1">
    <citation type="submission" date="2011-05" db="EMBL/GenBank/DDBJ databases">
        <title>Complete sequence of Thermoanaerobacterium xylanolyticum LX-11.</title>
        <authorList>
            <consortium name="US DOE Joint Genome Institute"/>
            <person name="Lucas S."/>
            <person name="Han J."/>
            <person name="Lapidus A."/>
            <person name="Cheng J.-F."/>
            <person name="Goodwin L."/>
            <person name="Pitluck S."/>
            <person name="Peters L."/>
            <person name="Mikhailova N."/>
            <person name="Lu M."/>
            <person name="Han C."/>
            <person name="Tapia R."/>
            <person name="Land M."/>
            <person name="Hauser L."/>
            <person name="Kyrpides N."/>
            <person name="Ivanova N."/>
            <person name="Pagani I."/>
            <person name="Hemme C."/>
            <person name="Woyke T."/>
        </authorList>
    </citation>
    <scope>NUCLEOTIDE SEQUENCE</scope>
    <source>
        <strain evidence="8">LX-11</strain>
    </source>
</reference>
<dbReference type="PANTHER" id="PTHR32322">
    <property type="entry name" value="INNER MEMBRANE TRANSPORTER"/>
    <property type="match status" value="1"/>
</dbReference>
<keyword evidence="9" id="KW-1185">Reference proteome</keyword>
<dbReference type="InterPro" id="IPR037185">
    <property type="entry name" value="EmrE-like"/>
</dbReference>